<dbReference type="Proteomes" id="UP000319424">
    <property type="component" value="Unassembled WGS sequence"/>
</dbReference>
<evidence type="ECO:0000313" key="2">
    <source>
        <dbReference type="Proteomes" id="UP000319424"/>
    </source>
</evidence>
<accession>A0A552UW50</accession>
<comment type="caution">
    <text evidence="1">The sequence shown here is derived from an EMBL/GenBank/DDBJ whole genome shotgun (WGS) entry which is preliminary data.</text>
</comment>
<name>A0A552UW50_9FIRM</name>
<dbReference type="EMBL" id="VJXW01000027">
    <property type="protein sequence ID" value="TRW22471.1"/>
    <property type="molecule type" value="Genomic_DNA"/>
</dbReference>
<dbReference type="Pfam" id="PF12995">
    <property type="entry name" value="DUF3879"/>
    <property type="match status" value="1"/>
</dbReference>
<dbReference type="InterPro" id="IPR024540">
    <property type="entry name" value="DUF3879"/>
</dbReference>
<protein>
    <submittedName>
        <fullName evidence="1">Uncharacterized protein</fullName>
    </submittedName>
</protein>
<dbReference type="RefSeq" id="WP_144398876.1">
    <property type="nucleotide sequence ID" value="NZ_VJXW01000027.1"/>
</dbReference>
<gene>
    <name evidence="1" type="ORF">FL857_11175</name>
</gene>
<dbReference type="AlphaFoldDB" id="A0A552UW50"/>
<evidence type="ECO:0000313" key="1">
    <source>
        <dbReference type="EMBL" id="TRW22471.1"/>
    </source>
</evidence>
<proteinExistence type="predicted"/>
<organism evidence="1 2">
    <name type="scientific">Criibacterium bergeronii</name>
    <dbReference type="NCBI Taxonomy" id="1871336"/>
    <lineage>
        <taxon>Bacteria</taxon>
        <taxon>Bacillati</taxon>
        <taxon>Bacillota</taxon>
        <taxon>Clostridia</taxon>
        <taxon>Peptostreptococcales</taxon>
        <taxon>Filifactoraceae</taxon>
        <taxon>Criibacterium</taxon>
    </lineage>
</organism>
<sequence>MNITQMADSIMNEVNIKAREEISRRARERAEDNSDGMNVHGRGHLKTIVPVDKEFANKYLEQNKKEFIKWNGMSKSTTKLPEMLKKHLFTSVPPEKRISVGYTLMQMSINQSTKFVEKIKHHDPNWTFGEPFDPKILDGQSVDTYI</sequence>
<reference evidence="1 2" key="1">
    <citation type="submission" date="2019-07" db="EMBL/GenBank/DDBJ databases">
        <title>Criibacterium bergeronii gen. nov., sp. nov. isolated from human clinical samples.</title>
        <authorList>
            <person name="Maheux A.F."/>
            <person name="Boudreau D.K."/>
            <person name="Berube E."/>
            <person name="Brodeur S."/>
            <person name="Bernard K.A."/>
            <person name="Abed J.Y."/>
            <person name="Ducrey E."/>
            <person name="Guay E.F."/>
            <person name="Raymond F."/>
            <person name="Corbeil J."/>
            <person name="Domingo M.-C."/>
            <person name="Roy P.H."/>
            <person name="Boissinot M."/>
            <person name="Tocheva E.I."/>
            <person name="Omar R.F."/>
        </authorList>
    </citation>
    <scope>NUCLEOTIDE SEQUENCE [LARGE SCALE GENOMIC DNA]</scope>
    <source>
        <strain evidence="1 2">CCRI-24246</strain>
    </source>
</reference>
<dbReference type="OrthoDB" id="9801600at2"/>